<evidence type="ECO:0000256" key="4">
    <source>
        <dbReference type="ARBA" id="ARBA00022679"/>
    </source>
</evidence>
<dbReference type="GO" id="GO:0005737">
    <property type="term" value="C:cytoplasm"/>
    <property type="evidence" value="ECO:0007669"/>
    <property type="project" value="TreeGrafter"/>
</dbReference>
<name>A0A656KGJ0_BLUGR</name>
<dbReference type="GO" id="GO:0034213">
    <property type="term" value="P:quinolinate catabolic process"/>
    <property type="evidence" value="ECO:0007669"/>
    <property type="project" value="TreeGrafter"/>
</dbReference>
<keyword evidence="3" id="KW-0328">Glycosyltransferase</keyword>
<dbReference type="InterPro" id="IPR022412">
    <property type="entry name" value="Quinolinate_PRibosylTrfase_N"/>
</dbReference>
<evidence type="ECO:0000313" key="8">
    <source>
        <dbReference type="EMBL" id="EPQ62481.1"/>
    </source>
</evidence>
<dbReference type="Gene3D" id="3.90.1170.20">
    <property type="entry name" value="Quinolinate phosphoribosyl transferase, N-terminal domain"/>
    <property type="match status" value="1"/>
</dbReference>
<gene>
    <name evidence="8" type="ORF">BGT96224_4350</name>
</gene>
<dbReference type="EMBL" id="KE375176">
    <property type="protein sequence ID" value="EPQ62481.1"/>
    <property type="molecule type" value="Genomic_DNA"/>
</dbReference>
<comment type="pathway">
    <text evidence="1">Cofactor biosynthesis; NAD(+) biosynthesis.</text>
</comment>
<dbReference type="Pfam" id="PF02749">
    <property type="entry name" value="QRPTase_N"/>
    <property type="match status" value="1"/>
</dbReference>
<accession>A0A656KGJ0</accession>
<keyword evidence="4 8" id="KW-0808">Transferase</keyword>
<evidence type="ECO:0000256" key="3">
    <source>
        <dbReference type="ARBA" id="ARBA00022676"/>
    </source>
</evidence>
<proteinExistence type="inferred from homology"/>
<dbReference type="InterPro" id="IPR027277">
    <property type="entry name" value="NadC/ModD"/>
</dbReference>
<evidence type="ECO:0000259" key="7">
    <source>
        <dbReference type="Pfam" id="PF02749"/>
    </source>
</evidence>
<evidence type="ECO:0000256" key="5">
    <source>
        <dbReference type="SAM" id="MobiDB-lite"/>
    </source>
</evidence>
<dbReference type="InterPro" id="IPR036068">
    <property type="entry name" value="Nicotinate_pribotase-like_C"/>
</dbReference>
<feature type="compositionally biased region" description="Acidic residues" evidence="5">
    <location>
        <begin position="20"/>
        <end position="33"/>
    </location>
</feature>
<dbReference type="InterPro" id="IPR037128">
    <property type="entry name" value="Quinolinate_PRibosylTase_N_sf"/>
</dbReference>
<dbReference type="InterPro" id="IPR002638">
    <property type="entry name" value="Quinolinate_PRibosylTrfase_C"/>
</dbReference>
<dbReference type="Gene3D" id="3.20.20.70">
    <property type="entry name" value="Aldolase class I"/>
    <property type="match status" value="1"/>
</dbReference>
<sequence>MTTESKRKHSTDSEYSGDSADSEDAADSADSSDSDSKRPKKIPKYNEYGKPRYYLSSDFDKILPINWKSQIAAWCTEDLPPFDYAEHVVGHEVKTATLYGKSKGYLAGVPFFEEVFHHLGCEVKWHVNEGVKLGDKADKKTAIATVKGPVNKILYGETTAINLLSICSGIATQTSIVNTSLERHNYSKQTFTASTHNMTPGFRLVEEYGLLVGGVRCKQLDPSNTILLDQNHIWACKSVNNMIDIAKAASGLTHKIAVAVNNYRDALNASRVCVDTIILQDFSSKDMKLIMKKSKDINSPSLFATRIETTREQLHDISFAGKFSKVYSSFLIIETLELDILCTNLFHEGSMPMNFYLEFNR</sequence>
<dbReference type="Pfam" id="PF01729">
    <property type="entry name" value="QRPTase_C"/>
    <property type="match status" value="1"/>
</dbReference>
<dbReference type="OrthoDB" id="10067394at2759"/>
<dbReference type="PANTHER" id="PTHR32179:SF3">
    <property type="entry name" value="NICOTINATE-NUCLEOTIDE PYROPHOSPHORYLASE [CARBOXYLATING]"/>
    <property type="match status" value="1"/>
</dbReference>
<dbReference type="UniPathway" id="UPA00253"/>
<comment type="similarity">
    <text evidence="2">Belongs to the NadC/ModD family.</text>
</comment>
<dbReference type="SUPFAM" id="SSF51690">
    <property type="entry name" value="Nicotinate/Quinolinate PRTase C-terminal domain-like"/>
    <property type="match status" value="1"/>
</dbReference>
<protein>
    <submittedName>
        <fullName evidence="8">Quinolinate phosphoribosyl transferase</fullName>
    </submittedName>
</protein>
<dbReference type="GO" id="GO:0009435">
    <property type="term" value="P:NAD+ biosynthetic process"/>
    <property type="evidence" value="ECO:0007669"/>
    <property type="project" value="UniProtKB-UniPathway"/>
</dbReference>
<organism evidence="8 9">
    <name type="scientific">Blumeria graminis f. sp. tritici 96224</name>
    <dbReference type="NCBI Taxonomy" id="1268274"/>
    <lineage>
        <taxon>Eukaryota</taxon>
        <taxon>Fungi</taxon>
        <taxon>Dikarya</taxon>
        <taxon>Ascomycota</taxon>
        <taxon>Pezizomycotina</taxon>
        <taxon>Leotiomycetes</taxon>
        <taxon>Erysiphales</taxon>
        <taxon>Erysiphaceae</taxon>
        <taxon>Blumeria</taxon>
    </lineage>
</organism>
<dbReference type="Proteomes" id="UP000053110">
    <property type="component" value="Unassembled WGS sequence"/>
</dbReference>
<evidence type="ECO:0000259" key="6">
    <source>
        <dbReference type="Pfam" id="PF01729"/>
    </source>
</evidence>
<dbReference type="AlphaFoldDB" id="A0A656KGJ0"/>
<dbReference type="GO" id="GO:0004514">
    <property type="term" value="F:nicotinate-nucleotide diphosphorylase (carboxylating) activity"/>
    <property type="evidence" value="ECO:0007669"/>
    <property type="project" value="InterPro"/>
</dbReference>
<feature type="domain" description="Quinolinate phosphoribosyl transferase N-terminal" evidence="7">
    <location>
        <begin position="91"/>
        <end position="168"/>
    </location>
</feature>
<dbReference type="InterPro" id="IPR013785">
    <property type="entry name" value="Aldolase_TIM"/>
</dbReference>
<feature type="region of interest" description="Disordered" evidence="5">
    <location>
        <begin position="1"/>
        <end position="43"/>
    </location>
</feature>
<evidence type="ECO:0000313" key="9">
    <source>
        <dbReference type="Proteomes" id="UP000053110"/>
    </source>
</evidence>
<reference evidence="9" key="1">
    <citation type="journal article" date="2013" name="Nat. Genet.">
        <title>The wheat powdery mildew genome shows the unique evolution of an obligate biotroph.</title>
        <authorList>
            <person name="Wicker T."/>
            <person name="Oberhaensli S."/>
            <person name="Parlange F."/>
            <person name="Buchmann J.P."/>
            <person name="Shatalina M."/>
            <person name="Roffler S."/>
            <person name="Ben-David R."/>
            <person name="Dolezel J."/>
            <person name="Simkova H."/>
            <person name="Schulze-Lefert P."/>
            <person name="Spanu P.D."/>
            <person name="Bruggmann R."/>
            <person name="Amselem J."/>
            <person name="Quesneville H."/>
            <person name="Ver Loren van Themaat E."/>
            <person name="Paape T."/>
            <person name="Shimizu K.K."/>
            <person name="Keller B."/>
        </authorList>
    </citation>
    <scope>NUCLEOTIDE SEQUENCE [LARGE SCALE GENOMIC DNA]</scope>
    <source>
        <strain evidence="9">96224</strain>
    </source>
</reference>
<evidence type="ECO:0000256" key="1">
    <source>
        <dbReference type="ARBA" id="ARBA00004790"/>
    </source>
</evidence>
<evidence type="ECO:0000256" key="2">
    <source>
        <dbReference type="ARBA" id="ARBA00009400"/>
    </source>
</evidence>
<dbReference type="PANTHER" id="PTHR32179">
    <property type="entry name" value="NICOTINATE-NUCLEOTIDE PYROPHOSPHORYLASE [CARBOXYLATING]"/>
    <property type="match status" value="1"/>
</dbReference>
<feature type="domain" description="Quinolinate phosphoribosyl transferase C-terminal" evidence="6">
    <location>
        <begin position="170"/>
        <end position="298"/>
    </location>
</feature>
<dbReference type="SUPFAM" id="SSF54675">
    <property type="entry name" value="Nicotinate/Quinolinate PRTase N-terminal domain-like"/>
    <property type="match status" value="1"/>
</dbReference>